<feature type="transmembrane region" description="Helical" evidence="1">
    <location>
        <begin position="73"/>
        <end position="94"/>
    </location>
</feature>
<keyword evidence="3" id="KW-1185">Reference proteome</keyword>
<comment type="caution">
    <text evidence="2">The sequence shown here is derived from an EMBL/GenBank/DDBJ whole genome shotgun (WGS) entry which is preliminary data.</text>
</comment>
<reference evidence="3" key="1">
    <citation type="submission" date="2018-09" db="EMBL/GenBank/DDBJ databases">
        <title>Acidovorax cavernicola nov. sp. isolated from Gruta de las Maravillas (Aracena, Spain).</title>
        <authorList>
            <person name="Jurado V."/>
            <person name="Gutierrez-Patricio S."/>
            <person name="Gonzalez-Pimentel J.L."/>
            <person name="Miller A.Z."/>
            <person name="Laiz L."/>
            <person name="Saiz-Jimenez C."/>
        </authorList>
    </citation>
    <scope>NUCLEOTIDE SEQUENCE [LARGE SCALE GENOMIC DNA]</scope>
    <source>
        <strain evidence="3">1011MAR3C25</strain>
    </source>
</reference>
<dbReference type="RefSeq" id="WP_119744947.1">
    <property type="nucleotide sequence ID" value="NZ_QZCG01000001.1"/>
</dbReference>
<sequence>MDMIEPNITGLFIFALLASVGSLGVLVLSGVFPLATRPELKRPVGIGLIAVNLLLLAAVLYGTISFGLNELRWTSMVIVGGMAFLFTPGLFNAWPGKWRDGVAGLVTVTLGLGATAYLLGSIT</sequence>
<keyword evidence="1" id="KW-0812">Transmembrane</keyword>
<gene>
    <name evidence="2" type="ORF">D3P04_00765</name>
</gene>
<evidence type="ECO:0000256" key="1">
    <source>
        <dbReference type="SAM" id="Phobius"/>
    </source>
</evidence>
<keyword evidence="1" id="KW-1133">Transmembrane helix</keyword>
<feature type="transmembrane region" description="Helical" evidence="1">
    <location>
        <begin position="12"/>
        <end position="32"/>
    </location>
</feature>
<keyword evidence="1" id="KW-0472">Membrane</keyword>
<dbReference type="AlphaFoldDB" id="A0A418T7L7"/>
<protein>
    <submittedName>
        <fullName evidence="2">Uncharacterized protein</fullName>
    </submittedName>
</protein>
<feature type="transmembrane region" description="Helical" evidence="1">
    <location>
        <begin position="101"/>
        <end position="120"/>
    </location>
</feature>
<evidence type="ECO:0000313" key="2">
    <source>
        <dbReference type="EMBL" id="RJE89218.1"/>
    </source>
</evidence>
<dbReference type="Proteomes" id="UP000284202">
    <property type="component" value="Unassembled WGS sequence"/>
</dbReference>
<dbReference type="OrthoDB" id="7851455at2"/>
<proteinExistence type="predicted"/>
<evidence type="ECO:0000313" key="3">
    <source>
        <dbReference type="Proteomes" id="UP000284202"/>
    </source>
</evidence>
<organism evidence="2 3">
    <name type="scientific">Paracoccus onubensis</name>
    <dbReference type="NCBI Taxonomy" id="1675788"/>
    <lineage>
        <taxon>Bacteria</taxon>
        <taxon>Pseudomonadati</taxon>
        <taxon>Pseudomonadota</taxon>
        <taxon>Alphaproteobacteria</taxon>
        <taxon>Rhodobacterales</taxon>
        <taxon>Paracoccaceae</taxon>
        <taxon>Paracoccus</taxon>
    </lineage>
</organism>
<accession>A0A418T7L7</accession>
<name>A0A418T7L7_9RHOB</name>
<dbReference type="EMBL" id="QZCG01000001">
    <property type="protein sequence ID" value="RJE89218.1"/>
    <property type="molecule type" value="Genomic_DNA"/>
</dbReference>
<feature type="transmembrane region" description="Helical" evidence="1">
    <location>
        <begin position="44"/>
        <end position="67"/>
    </location>
</feature>